<dbReference type="EMBL" id="LXQA010867371">
    <property type="protein sequence ID" value="MCI74770.1"/>
    <property type="molecule type" value="Genomic_DNA"/>
</dbReference>
<keyword evidence="3" id="KW-1185">Reference proteome</keyword>
<dbReference type="AlphaFoldDB" id="A0A392UR25"/>
<evidence type="ECO:0000256" key="1">
    <source>
        <dbReference type="SAM" id="MobiDB-lite"/>
    </source>
</evidence>
<organism evidence="2 3">
    <name type="scientific">Trifolium medium</name>
    <dbReference type="NCBI Taxonomy" id="97028"/>
    <lineage>
        <taxon>Eukaryota</taxon>
        <taxon>Viridiplantae</taxon>
        <taxon>Streptophyta</taxon>
        <taxon>Embryophyta</taxon>
        <taxon>Tracheophyta</taxon>
        <taxon>Spermatophyta</taxon>
        <taxon>Magnoliopsida</taxon>
        <taxon>eudicotyledons</taxon>
        <taxon>Gunneridae</taxon>
        <taxon>Pentapetalae</taxon>
        <taxon>rosids</taxon>
        <taxon>fabids</taxon>
        <taxon>Fabales</taxon>
        <taxon>Fabaceae</taxon>
        <taxon>Papilionoideae</taxon>
        <taxon>50 kb inversion clade</taxon>
        <taxon>NPAAA clade</taxon>
        <taxon>Hologalegina</taxon>
        <taxon>IRL clade</taxon>
        <taxon>Trifolieae</taxon>
        <taxon>Trifolium</taxon>
    </lineage>
</organism>
<proteinExistence type="predicted"/>
<feature type="non-terminal residue" evidence="2">
    <location>
        <position position="1"/>
    </location>
</feature>
<sequence>PQQHWAYPWTPPCQYSTTGAPHHQSGILGPKPQQVHMATGPPHINSEQSSYAPTGILAAKHTFSISPPDDQ</sequence>
<evidence type="ECO:0000313" key="3">
    <source>
        <dbReference type="Proteomes" id="UP000265520"/>
    </source>
</evidence>
<name>A0A392UR25_9FABA</name>
<feature type="region of interest" description="Disordered" evidence="1">
    <location>
        <begin position="17"/>
        <end position="49"/>
    </location>
</feature>
<dbReference type="Proteomes" id="UP000265520">
    <property type="component" value="Unassembled WGS sequence"/>
</dbReference>
<protein>
    <submittedName>
        <fullName evidence="2">Uncharacterized protein</fullName>
    </submittedName>
</protein>
<reference evidence="2 3" key="1">
    <citation type="journal article" date="2018" name="Front. Plant Sci.">
        <title>Red Clover (Trifolium pratense) and Zigzag Clover (T. medium) - A Picture of Genomic Similarities and Differences.</title>
        <authorList>
            <person name="Dluhosova J."/>
            <person name="Istvanek J."/>
            <person name="Nedelnik J."/>
            <person name="Repkova J."/>
        </authorList>
    </citation>
    <scope>NUCLEOTIDE SEQUENCE [LARGE SCALE GENOMIC DNA]</scope>
    <source>
        <strain evidence="3">cv. 10/8</strain>
        <tissue evidence="2">Leaf</tissue>
    </source>
</reference>
<feature type="non-terminal residue" evidence="2">
    <location>
        <position position="71"/>
    </location>
</feature>
<evidence type="ECO:0000313" key="2">
    <source>
        <dbReference type="EMBL" id="MCI74770.1"/>
    </source>
</evidence>
<accession>A0A392UR25</accession>
<comment type="caution">
    <text evidence="2">The sequence shown here is derived from an EMBL/GenBank/DDBJ whole genome shotgun (WGS) entry which is preliminary data.</text>
</comment>